<keyword evidence="6 11" id="KW-0805">Transcription regulation</keyword>
<keyword evidence="10 11" id="KW-0539">Nucleus</keyword>
<dbReference type="SMART" id="SM00430">
    <property type="entry name" value="HOLI"/>
    <property type="match status" value="1"/>
</dbReference>
<evidence type="ECO:0000256" key="12">
    <source>
        <dbReference type="SAM" id="MobiDB-lite"/>
    </source>
</evidence>
<dbReference type="Gene3D" id="1.10.565.10">
    <property type="entry name" value="Retinoid X Receptor"/>
    <property type="match status" value="1"/>
</dbReference>
<dbReference type="GO" id="GO:0005634">
    <property type="term" value="C:nucleus"/>
    <property type="evidence" value="ECO:0007669"/>
    <property type="project" value="UniProtKB-SubCell"/>
</dbReference>
<reference evidence="16" key="2">
    <citation type="submission" date="2020-10" db="UniProtKB">
        <authorList>
            <consortium name="WormBaseParasite"/>
        </authorList>
    </citation>
    <scope>IDENTIFICATION</scope>
</reference>
<dbReference type="PANTHER" id="PTHR46587">
    <property type="entry name" value="NUCLEAR HORMONE RECEPTOR FAMILY"/>
    <property type="match status" value="1"/>
</dbReference>
<dbReference type="InterPro" id="IPR035500">
    <property type="entry name" value="NHR-like_dom_sf"/>
</dbReference>
<evidence type="ECO:0000256" key="6">
    <source>
        <dbReference type="ARBA" id="ARBA00023015"/>
    </source>
</evidence>
<evidence type="ECO:0000259" key="14">
    <source>
        <dbReference type="PROSITE" id="PS51843"/>
    </source>
</evidence>
<evidence type="ECO:0000256" key="4">
    <source>
        <dbReference type="ARBA" id="ARBA00022771"/>
    </source>
</evidence>
<dbReference type="PROSITE" id="PS00031">
    <property type="entry name" value="NUCLEAR_REC_DBD_1"/>
    <property type="match status" value="1"/>
</dbReference>
<feature type="domain" description="NR LBD" evidence="14">
    <location>
        <begin position="268"/>
        <end position="528"/>
    </location>
</feature>
<evidence type="ECO:0000256" key="9">
    <source>
        <dbReference type="ARBA" id="ARBA00023170"/>
    </source>
</evidence>
<sequence length="532" mass="59111">MSADHHRLGAGGGSLSLPAMQPPMFFVPASLNGIDGHTANAFLAAAAAQPSSSNALGYALARAVNGASSGSLNGTGSSPASVSAPTRGKKSIGNGNSDDNSQICAICSAPADGLHYNAISCRSCNAFFRRAVTFKQTYTCRKDGNCDVNQHVRCACRACRFNKCILAGMSPAAVQPRRDPTGSQKNRRPPKRRNGADGEIHSNRASPQPSTSLIKQEPHSVDSVYNENTEPPESSSPSDAPPEIPTQPSSVKAMRTDGSFDMESLSNDDGEEFDRLIVAYHEHLKHMNLATLSVEQFLKQETDATGFRKMVPTDVEKLSTVELSGLFYWLDKQHPYRLLDQTDREALMKRYSVRKLSLDHFYVASKHKSMLAQGNFTMLNNTYVPPDETGFEGITDDQRTRKAKFEIFRPTLDRLWATIVLPFAQMNITDAEIVTLHMLLLWSAQNNRFVSDRVKDIAKKRRDWVINRLFEHYEQIGVADPALRLGEVIMLLPEIEVVCDLHCTDFHVAKLFQFCESLSTYWYEKWCYATTD</sequence>
<dbReference type="SUPFAM" id="SSF57716">
    <property type="entry name" value="Glucocorticoid receptor-like (DNA-binding domain)"/>
    <property type="match status" value="1"/>
</dbReference>
<dbReference type="AlphaFoldDB" id="A0A7E4V6D5"/>
<accession>A0A7E4V6D5</accession>
<evidence type="ECO:0000313" key="16">
    <source>
        <dbReference type="WBParaSite" id="Pan_g16538.t2"/>
    </source>
</evidence>
<feature type="region of interest" description="Disordered" evidence="12">
    <location>
        <begin position="70"/>
        <end position="95"/>
    </location>
</feature>
<dbReference type="Pfam" id="PF00104">
    <property type="entry name" value="Hormone_recep"/>
    <property type="match status" value="1"/>
</dbReference>
<dbReference type="InterPro" id="IPR000536">
    <property type="entry name" value="Nucl_hrmn_rcpt_lig-bd"/>
</dbReference>
<dbReference type="PROSITE" id="PS51843">
    <property type="entry name" value="NR_LBD"/>
    <property type="match status" value="1"/>
</dbReference>
<evidence type="ECO:0000256" key="10">
    <source>
        <dbReference type="ARBA" id="ARBA00023242"/>
    </source>
</evidence>
<organism evidence="15 16">
    <name type="scientific">Panagrellus redivivus</name>
    <name type="common">Microworm</name>
    <dbReference type="NCBI Taxonomy" id="6233"/>
    <lineage>
        <taxon>Eukaryota</taxon>
        <taxon>Metazoa</taxon>
        <taxon>Ecdysozoa</taxon>
        <taxon>Nematoda</taxon>
        <taxon>Chromadorea</taxon>
        <taxon>Rhabditida</taxon>
        <taxon>Tylenchina</taxon>
        <taxon>Panagrolaimomorpha</taxon>
        <taxon>Panagrolaimoidea</taxon>
        <taxon>Panagrolaimidae</taxon>
        <taxon>Panagrellus</taxon>
    </lineage>
</organism>
<dbReference type="InterPro" id="IPR049636">
    <property type="entry name" value="HNF4-like_DBD"/>
</dbReference>
<keyword evidence="15" id="KW-1185">Reference proteome</keyword>
<keyword evidence="3 11" id="KW-0479">Metal-binding</keyword>
<dbReference type="Gene3D" id="3.30.50.10">
    <property type="entry name" value="Erythroid Transcription Factor GATA-1, subunit A"/>
    <property type="match status" value="1"/>
</dbReference>
<keyword evidence="5 11" id="KW-0862">Zinc</keyword>
<proteinExistence type="inferred from homology"/>
<keyword evidence="7 11" id="KW-0238">DNA-binding</keyword>
<dbReference type="Proteomes" id="UP000492821">
    <property type="component" value="Unassembled WGS sequence"/>
</dbReference>
<feature type="compositionally biased region" description="Polar residues" evidence="12">
    <location>
        <begin position="203"/>
        <end position="214"/>
    </location>
</feature>
<dbReference type="PRINTS" id="PR00047">
    <property type="entry name" value="STROIDFINGER"/>
</dbReference>
<evidence type="ECO:0000313" key="15">
    <source>
        <dbReference type="Proteomes" id="UP000492821"/>
    </source>
</evidence>
<dbReference type="PROSITE" id="PS51030">
    <property type="entry name" value="NUCLEAR_REC_DBD_2"/>
    <property type="match status" value="1"/>
</dbReference>
<evidence type="ECO:0000256" key="8">
    <source>
        <dbReference type="ARBA" id="ARBA00023163"/>
    </source>
</evidence>
<dbReference type="SUPFAM" id="SSF48508">
    <property type="entry name" value="Nuclear receptor ligand-binding domain"/>
    <property type="match status" value="1"/>
</dbReference>
<protein>
    <submittedName>
        <fullName evidence="16">Nuclear receptor domain-containing protein</fullName>
    </submittedName>
</protein>
<dbReference type="CDD" id="cd06960">
    <property type="entry name" value="NR_DBD_HNF4A"/>
    <property type="match status" value="1"/>
</dbReference>
<comment type="similarity">
    <text evidence="2 11">Belongs to the nuclear hormone receptor family.</text>
</comment>
<dbReference type="PANTHER" id="PTHR46587:SF5">
    <property type="entry name" value="NUCLEAR HORMONE RECEPTOR FAMILY"/>
    <property type="match status" value="1"/>
</dbReference>
<feature type="domain" description="Nuclear receptor" evidence="13">
    <location>
        <begin position="101"/>
        <end position="176"/>
    </location>
</feature>
<evidence type="ECO:0000256" key="11">
    <source>
        <dbReference type="RuleBase" id="RU004334"/>
    </source>
</evidence>
<dbReference type="Pfam" id="PF00105">
    <property type="entry name" value="zf-C4"/>
    <property type="match status" value="1"/>
</dbReference>
<dbReference type="InterPro" id="IPR013088">
    <property type="entry name" value="Znf_NHR/GATA"/>
</dbReference>
<dbReference type="InterPro" id="IPR001628">
    <property type="entry name" value="Znf_hrmn_rcpt"/>
</dbReference>
<keyword evidence="9 11" id="KW-0675">Receptor</keyword>
<evidence type="ECO:0000256" key="2">
    <source>
        <dbReference type="ARBA" id="ARBA00005993"/>
    </source>
</evidence>
<evidence type="ECO:0000259" key="13">
    <source>
        <dbReference type="PROSITE" id="PS51030"/>
    </source>
</evidence>
<comment type="subcellular location">
    <subcellularLocation>
        <location evidence="1 11">Nucleus</location>
    </subcellularLocation>
</comment>
<feature type="compositionally biased region" description="Low complexity" evidence="12">
    <location>
        <begin position="227"/>
        <end position="238"/>
    </location>
</feature>
<evidence type="ECO:0000256" key="7">
    <source>
        <dbReference type="ARBA" id="ARBA00023125"/>
    </source>
</evidence>
<reference evidence="15" key="1">
    <citation type="journal article" date="2013" name="Genetics">
        <title>The draft genome and transcriptome of Panagrellus redivivus are shaped by the harsh demands of a free-living lifestyle.</title>
        <authorList>
            <person name="Srinivasan J."/>
            <person name="Dillman A.R."/>
            <person name="Macchietto M.G."/>
            <person name="Heikkinen L."/>
            <person name="Lakso M."/>
            <person name="Fracchia K.M."/>
            <person name="Antoshechkin I."/>
            <person name="Mortazavi A."/>
            <person name="Wong G."/>
            <person name="Sternberg P.W."/>
        </authorList>
    </citation>
    <scope>NUCLEOTIDE SEQUENCE [LARGE SCALE GENOMIC DNA]</scope>
    <source>
        <strain evidence="15">MT8872</strain>
    </source>
</reference>
<keyword evidence="4 11" id="KW-0863">Zinc-finger</keyword>
<dbReference type="GO" id="GO:0008270">
    <property type="term" value="F:zinc ion binding"/>
    <property type="evidence" value="ECO:0007669"/>
    <property type="project" value="UniProtKB-KW"/>
</dbReference>
<dbReference type="GO" id="GO:0003700">
    <property type="term" value="F:DNA-binding transcription factor activity"/>
    <property type="evidence" value="ECO:0007669"/>
    <property type="project" value="InterPro"/>
</dbReference>
<dbReference type="GO" id="GO:0000978">
    <property type="term" value="F:RNA polymerase II cis-regulatory region sequence-specific DNA binding"/>
    <property type="evidence" value="ECO:0007669"/>
    <property type="project" value="InterPro"/>
</dbReference>
<keyword evidence="8 11" id="KW-0804">Transcription</keyword>
<feature type="compositionally biased region" description="Polar residues" evidence="12">
    <location>
        <begin position="70"/>
        <end position="84"/>
    </location>
</feature>
<feature type="region of interest" description="Disordered" evidence="12">
    <location>
        <begin position="172"/>
        <end position="254"/>
    </location>
</feature>
<evidence type="ECO:0000256" key="1">
    <source>
        <dbReference type="ARBA" id="ARBA00004123"/>
    </source>
</evidence>
<dbReference type="WBParaSite" id="Pan_g16538.t2">
    <property type="protein sequence ID" value="Pan_g16538.t2"/>
    <property type="gene ID" value="Pan_g16538"/>
</dbReference>
<name>A0A7E4V6D5_PANRE</name>
<evidence type="ECO:0000256" key="5">
    <source>
        <dbReference type="ARBA" id="ARBA00022833"/>
    </source>
</evidence>
<evidence type="ECO:0000256" key="3">
    <source>
        <dbReference type="ARBA" id="ARBA00022723"/>
    </source>
</evidence>
<dbReference type="SMART" id="SM00399">
    <property type="entry name" value="ZnF_C4"/>
    <property type="match status" value="1"/>
</dbReference>
<dbReference type="FunFam" id="3.30.50.10:FF:000030">
    <property type="entry name" value="Nuclear Hormone Receptor family"/>
    <property type="match status" value="1"/>
</dbReference>